<evidence type="ECO:0000256" key="6">
    <source>
        <dbReference type="SAM" id="Phobius"/>
    </source>
</evidence>
<feature type="transmembrane region" description="Helical" evidence="6">
    <location>
        <begin position="294"/>
        <end position="312"/>
    </location>
</feature>
<evidence type="ECO:0000259" key="7">
    <source>
        <dbReference type="PROSITE" id="PS50850"/>
    </source>
</evidence>
<proteinExistence type="predicted"/>
<dbReference type="eggNOG" id="arCOG00130">
    <property type="taxonomic scope" value="Archaea"/>
</dbReference>
<feature type="transmembrane region" description="Helical" evidence="6">
    <location>
        <begin position="257"/>
        <end position="282"/>
    </location>
</feature>
<feature type="transmembrane region" description="Helical" evidence="6">
    <location>
        <begin position="162"/>
        <end position="185"/>
    </location>
</feature>
<dbReference type="HOGENOM" id="CLU_001265_0_0_2"/>
<evidence type="ECO:0000256" key="4">
    <source>
        <dbReference type="ARBA" id="ARBA00022989"/>
    </source>
</evidence>
<feature type="domain" description="Major facilitator superfamily (MFS) profile" evidence="7">
    <location>
        <begin position="33"/>
        <end position="437"/>
    </location>
</feature>
<feature type="transmembrane region" description="Helical" evidence="6">
    <location>
        <begin position="380"/>
        <end position="402"/>
    </location>
</feature>
<dbReference type="Proteomes" id="UP000000438">
    <property type="component" value="Chromosome"/>
</dbReference>
<dbReference type="FunCoup" id="Q6KZ31">
    <property type="interactions" value="15"/>
</dbReference>
<dbReference type="Gene3D" id="1.20.1250.20">
    <property type="entry name" value="MFS general substrate transporter like domains"/>
    <property type="match status" value="2"/>
</dbReference>
<dbReference type="InterPro" id="IPR036259">
    <property type="entry name" value="MFS_trans_sf"/>
</dbReference>
<dbReference type="SUPFAM" id="SSF103473">
    <property type="entry name" value="MFS general substrate transporter"/>
    <property type="match status" value="1"/>
</dbReference>
<feature type="transmembrane region" description="Helical" evidence="6">
    <location>
        <begin position="66"/>
        <end position="89"/>
    </location>
</feature>
<sequence length="437" mass="48470">MKYLNMHRHYHAMSYSIKVLSSYRKRLIRLTPMLFFLYVVNFLDRVNLSYAIDAGMFQDIGAPANLASLIAGIASAMFFVAYAIPQVFTNLKINTIGIRKIFALAFGLWGIITILTGFVTDVPEMYALRFFLGLAEAPFYAGTMFFLGIWFSREERGLANGFFNAAIPVAGIFGGLIAGSIFTVYHDYPGWRYLFIIEGILALISIPLLYVVLSDFPDDAKWLSKSEKEELDSSILNEEKNKPTKVSWRAALRDRDVILYVLIYFFGVTALYGYTIWLPSIISSFSHVSAAESSFLSDIPYIVAAIALIFILRYSDRSGNRKILTFYIFFIAFAGLALSAFTERIPDLSFVLFTISAIGIFTFLPVFWTMPQEALTREGASAAIGLINALGNLGGVAGPIIVGGLESLTHSFVSGVYSMAAFALIAGLITLMIKKAR</sequence>
<reference evidence="8 9" key="1">
    <citation type="journal article" date="2004" name="Proc. Natl. Acad. Sci. U.S.A.">
        <title>Genome sequence of Picrophilus torridus and its implications for life around pH 0.</title>
        <authorList>
            <person name="Futterer O."/>
            <person name="Angelov A."/>
            <person name="Liesegang H."/>
            <person name="Gottschalk G."/>
            <person name="Schleper C."/>
            <person name="Schepers B."/>
            <person name="Dock C."/>
            <person name="Antranikian G."/>
            <person name="Liebl W."/>
        </authorList>
    </citation>
    <scope>NUCLEOTIDE SEQUENCE [LARGE SCALE GENOMIC DNA]</scope>
    <source>
        <strain evidence="9">ATCC 700027 / DSM 9790 / JCM 10055 / NBRC 100828</strain>
    </source>
</reference>
<dbReference type="AlphaFoldDB" id="Q6KZ31"/>
<evidence type="ECO:0000256" key="2">
    <source>
        <dbReference type="ARBA" id="ARBA00022448"/>
    </source>
</evidence>
<keyword evidence="3 6" id="KW-0812">Transmembrane</keyword>
<dbReference type="InParanoid" id="Q6KZ31"/>
<feature type="transmembrane region" description="Helical" evidence="6">
    <location>
        <begin position="191"/>
        <end position="213"/>
    </location>
</feature>
<evidence type="ECO:0000256" key="3">
    <source>
        <dbReference type="ARBA" id="ARBA00022692"/>
    </source>
</evidence>
<dbReference type="InterPro" id="IPR011701">
    <property type="entry name" value="MFS"/>
</dbReference>
<protein>
    <submittedName>
        <fullName evidence="8">Transporter</fullName>
    </submittedName>
</protein>
<dbReference type="CDD" id="cd17319">
    <property type="entry name" value="MFS_ExuT_GudP_like"/>
    <property type="match status" value="1"/>
</dbReference>
<dbReference type="GO" id="GO:0022857">
    <property type="term" value="F:transmembrane transporter activity"/>
    <property type="evidence" value="ECO:0007669"/>
    <property type="project" value="InterPro"/>
</dbReference>
<feature type="transmembrane region" description="Helical" evidence="6">
    <location>
        <begin position="324"/>
        <end position="342"/>
    </location>
</feature>
<evidence type="ECO:0000256" key="1">
    <source>
        <dbReference type="ARBA" id="ARBA00004141"/>
    </source>
</evidence>
<feature type="transmembrane region" description="Helical" evidence="6">
    <location>
        <begin position="126"/>
        <end position="150"/>
    </location>
</feature>
<feature type="transmembrane region" description="Helical" evidence="6">
    <location>
        <begin position="348"/>
        <end position="368"/>
    </location>
</feature>
<accession>Q6KZ31</accession>
<dbReference type="PaxDb" id="263820-PTO1436"/>
<dbReference type="EMBL" id="AE017261">
    <property type="protein sequence ID" value="AAT44021.1"/>
    <property type="molecule type" value="Genomic_DNA"/>
</dbReference>
<dbReference type="GO" id="GO:0016020">
    <property type="term" value="C:membrane"/>
    <property type="evidence" value="ECO:0007669"/>
    <property type="project" value="UniProtKB-SubCell"/>
</dbReference>
<feature type="transmembrane region" description="Helical" evidence="6">
    <location>
        <begin position="414"/>
        <end position="433"/>
    </location>
</feature>
<dbReference type="PROSITE" id="PS50850">
    <property type="entry name" value="MFS"/>
    <property type="match status" value="1"/>
</dbReference>
<keyword evidence="2" id="KW-0813">Transport</keyword>
<evidence type="ECO:0000313" key="8">
    <source>
        <dbReference type="EMBL" id="AAT44021.1"/>
    </source>
</evidence>
<dbReference type="KEGG" id="pto:PTO1436"/>
<comment type="subcellular location">
    <subcellularLocation>
        <location evidence="1">Membrane</location>
        <topology evidence="1">Multi-pass membrane protein</topology>
    </subcellularLocation>
</comment>
<dbReference type="PANTHER" id="PTHR43791">
    <property type="entry name" value="PERMEASE-RELATED"/>
    <property type="match status" value="1"/>
</dbReference>
<feature type="transmembrane region" description="Helical" evidence="6">
    <location>
        <begin position="101"/>
        <end position="120"/>
    </location>
</feature>
<name>Q6KZ31_PICTO</name>
<evidence type="ECO:0000313" key="9">
    <source>
        <dbReference type="Proteomes" id="UP000000438"/>
    </source>
</evidence>
<dbReference type="PANTHER" id="PTHR43791:SF36">
    <property type="entry name" value="TRANSPORTER, PUTATIVE (AFU_ORTHOLOGUE AFUA_6G08340)-RELATED"/>
    <property type="match status" value="1"/>
</dbReference>
<feature type="transmembrane region" description="Helical" evidence="6">
    <location>
        <begin position="27"/>
        <end position="46"/>
    </location>
</feature>
<keyword evidence="4 6" id="KW-1133">Transmembrane helix</keyword>
<dbReference type="InterPro" id="IPR020846">
    <property type="entry name" value="MFS_dom"/>
</dbReference>
<dbReference type="Pfam" id="PF07690">
    <property type="entry name" value="MFS_1"/>
    <property type="match status" value="1"/>
</dbReference>
<gene>
    <name evidence="8" type="ordered locus">PTO1436</name>
</gene>
<dbReference type="PATRIC" id="fig|263820.9.peg.1490"/>
<dbReference type="STRING" id="263820.PTO1436"/>
<organism evidence="8 9">
    <name type="scientific">Picrophilus torridus (strain ATCC 700027 / DSM 9790 / JCM 10055 / NBRC 100828 / KAW 2/3)</name>
    <dbReference type="NCBI Taxonomy" id="1122961"/>
    <lineage>
        <taxon>Archaea</taxon>
        <taxon>Methanobacteriati</taxon>
        <taxon>Thermoplasmatota</taxon>
        <taxon>Thermoplasmata</taxon>
        <taxon>Thermoplasmatales</taxon>
        <taxon>Picrophilaceae</taxon>
        <taxon>Picrophilus</taxon>
    </lineage>
</organism>
<keyword evidence="5 6" id="KW-0472">Membrane</keyword>
<evidence type="ECO:0000256" key="5">
    <source>
        <dbReference type="ARBA" id="ARBA00023136"/>
    </source>
</evidence>